<dbReference type="SUPFAM" id="SSF50911">
    <property type="entry name" value="Mannose 6-phosphate receptor domain"/>
    <property type="match status" value="1"/>
</dbReference>
<evidence type="ECO:0000313" key="2">
    <source>
        <dbReference type="Proteomes" id="UP000091820"/>
    </source>
</evidence>
<keyword evidence="2" id="KW-1185">Reference proteome</keyword>
<reference evidence="2" key="1">
    <citation type="submission" date="2014-03" db="EMBL/GenBank/DDBJ databases">
        <authorList>
            <person name="Aksoy S."/>
            <person name="Warren W."/>
            <person name="Wilson R.K."/>
        </authorList>
    </citation>
    <scope>NUCLEOTIDE SEQUENCE [LARGE SCALE GENOMIC DNA]</scope>
    <source>
        <strain evidence="2">IAEA</strain>
    </source>
</reference>
<organism evidence="1 2">
    <name type="scientific">Glossina brevipalpis</name>
    <dbReference type="NCBI Taxonomy" id="37001"/>
    <lineage>
        <taxon>Eukaryota</taxon>
        <taxon>Metazoa</taxon>
        <taxon>Ecdysozoa</taxon>
        <taxon>Arthropoda</taxon>
        <taxon>Hexapoda</taxon>
        <taxon>Insecta</taxon>
        <taxon>Pterygota</taxon>
        <taxon>Neoptera</taxon>
        <taxon>Endopterygota</taxon>
        <taxon>Diptera</taxon>
        <taxon>Brachycera</taxon>
        <taxon>Muscomorpha</taxon>
        <taxon>Hippoboscoidea</taxon>
        <taxon>Glossinidae</taxon>
        <taxon>Glossina</taxon>
    </lineage>
</organism>
<dbReference type="Gene3D" id="2.70.130.10">
    <property type="entry name" value="Mannose-6-phosphate receptor binding domain"/>
    <property type="match status" value="1"/>
</dbReference>
<dbReference type="GO" id="GO:0038023">
    <property type="term" value="F:signaling receptor activity"/>
    <property type="evidence" value="ECO:0007669"/>
    <property type="project" value="InterPro"/>
</dbReference>
<sequence length="170" mass="18791">MEQMKLCSGRVSVLLLFILRSQKRTRFLKQGLLRKGFARVIQHNRSYKALYFLEHPISCAYKLKKLGLQTLKLGSNGACLSVNGQSTSLGYDGTGVEVIDLTPLISTSENYQAEIDTAVINEHHLPNSIKFFLNVCRPLVPKYGLGCPGGSAACMAKMDKVTGKPEEEQI</sequence>
<proteinExistence type="predicted"/>
<evidence type="ECO:0000313" key="1">
    <source>
        <dbReference type="EnsemblMetazoa" id="GBRI007344-PA"/>
    </source>
</evidence>
<dbReference type="STRING" id="37001.A0A1A9W5W6"/>
<dbReference type="InterPro" id="IPR009011">
    <property type="entry name" value="Man6P_isomerase_rcpt-bd_dom_sf"/>
</dbReference>
<dbReference type="GO" id="GO:0007041">
    <property type="term" value="P:lysosomal transport"/>
    <property type="evidence" value="ECO:0007669"/>
    <property type="project" value="InterPro"/>
</dbReference>
<reference evidence="1" key="2">
    <citation type="submission" date="2020-05" db="UniProtKB">
        <authorList>
            <consortium name="EnsemblMetazoa"/>
        </authorList>
    </citation>
    <scope>IDENTIFICATION</scope>
    <source>
        <strain evidence="1">IAEA</strain>
    </source>
</reference>
<dbReference type="InterPro" id="IPR000479">
    <property type="entry name" value="CIMR_rpt"/>
</dbReference>
<dbReference type="GO" id="GO:0005537">
    <property type="term" value="F:D-mannose binding"/>
    <property type="evidence" value="ECO:0007669"/>
    <property type="project" value="InterPro"/>
</dbReference>
<dbReference type="VEuPathDB" id="VectorBase:GBRI007344"/>
<protein>
    <submittedName>
        <fullName evidence="1">Uncharacterized protein</fullName>
    </submittedName>
</protein>
<dbReference type="Pfam" id="PF00878">
    <property type="entry name" value="CIMR"/>
    <property type="match status" value="1"/>
</dbReference>
<dbReference type="EnsemblMetazoa" id="GBRI007344-RA">
    <property type="protein sequence ID" value="GBRI007344-PA"/>
    <property type="gene ID" value="GBRI007344"/>
</dbReference>
<dbReference type="Proteomes" id="UP000091820">
    <property type="component" value="Unassembled WGS sequence"/>
</dbReference>
<accession>A0A1A9W5W6</accession>
<name>A0A1A9W5W6_9MUSC</name>
<dbReference type="AlphaFoldDB" id="A0A1A9W5W6"/>